<dbReference type="InterPro" id="IPR011042">
    <property type="entry name" value="6-blade_b-propeller_TolB-like"/>
</dbReference>
<evidence type="ECO:0000256" key="1">
    <source>
        <dbReference type="SAM" id="SignalP"/>
    </source>
</evidence>
<dbReference type="KEGG" id="dsa:Desal_2705"/>
<dbReference type="Gene3D" id="2.120.10.30">
    <property type="entry name" value="TolB, C-terminal domain"/>
    <property type="match status" value="1"/>
</dbReference>
<name>C6BZC2_MARSD</name>
<dbReference type="AlphaFoldDB" id="C6BZC2"/>
<feature type="chain" id="PRO_5002961367" description="ATP-binding protein" evidence="1">
    <location>
        <begin position="20"/>
        <end position="292"/>
    </location>
</feature>
<evidence type="ECO:0008006" key="4">
    <source>
        <dbReference type="Google" id="ProtNLM"/>
    </source>
</evidence>
<dbReference type="eggNOG" id="COG3391">
    <property type="taxonomic scope" value="Bacteria"/>
</dbReference>
<gene>
    <name evidence="2" type="ordered locus">Desal_2705</name>
</gene>
<dbReference type="SUPFAM" id="SSF101898">
    <property type="entry name" value="NHL repeat"/>
    <property type="match status" value="1"/>
</dbReference>
<dbReference type="HOGENOM" id="CLU_070070_1_0_7"/>
<dbReference type="OrthoDB" id="7675395at2"/>
<organism evidence="2 3">
    <name type="scientific">Maridesulfovibrio salexigens (strain ATCC 14822 / DSM 2638 / NCIMB 8403 / VKM B-1763)</name>
    <name type="common">Desulfovibrio salexigens</name>
    <dbReference type="NCBI Taxonomy" id="526222"/>
    <lineage>
        <taxon>Bacteria</taxon>
        <taxon>Pseudomonadati</taxon>
        <taxon>Thermodesulfobacteriota</taxon>
        <taxon>Desulfovibrionia</taxon>
        <taxon>Desulfovibrionales</taxon>
        <taxon>Desulfovibrionaceae</taxon>
        <taxon>Maridesulfovibrio</taxon>
    </lineage>
</organism>
<dbReference type="EMBL" id="CP001649">
    <property type="protein sequence ID" value="ACS80759.1"/>
    <property type="molecule type" value="Genomic_DNA"/>
</dbReference>
<keyword evidence="3" id="KW-1185">Reference proteome</keyword>
<accession>C6BZC2</accession>
<sequence length="292" mass="32261">MRKYSIVAICIFLVLQLAACSTKKAIVTGFSSPESVTSDGHYFYVSNVGEELKPMDKDGDGYISRLSDEGKVIERKFIKGLNAPKGMVVLNDILYVADIDRVKGYSVADGKQVADVDFSGEGTSFLNGLVAIGEDRLLVSAMDTGNLYLLNTSTNSDFIKLECDSDLFGPNGLSYESKTGTVYLCSFGKDHQPNGIVGKGHIDEGKFYFEKVSSRNGFYDGMVYHEGNIVFSDWVDFKKEGILIKQDVETGESVTLDLGEKLGGPADFYLDRKEKRLWIPMMLENKVMIVGY</sequence>
<evidence type="ECO:0000313" key="2">
    <source>
        <dbReference type="EMBL" id="ACS80759.1"/>
    </source>
</evidence>
<dbReference type="Proteomes" id="UP000002601">
    <property type="component" value="Chromosome"/>
</dbReference>
<feature type="signal peptide" evidence="1">
    <location>
        <begin position="1"/>
        <end position="19"/>
    </location>
</feature>
<proteinExistence type="predicted"/>
<dbReference type="RefSeq" id="WP_015852575.1">
    <property type="nucleotide sequence ID" value="NC_012881.1"/>
</dbReference>
<reference evidence="2 3" key="1">
    <citation type="submission" date="2009-06" db="EMBL/GenBank/DDBJ databases">
        <title>Complete sequence of Desulfovibrio salexigens DSM 2638.</title>
        <authorList>
            <consortium name="US DOE Joint Genome Institute"/>
            <person name="Lucas S."/>
            <person name="Copeland A."/>
            <person name="Lapidus A."/>
            <person name="Glavina del Rio T."/>
            <person name="Tice H."/>
            <person name="Bruce D."/>
            <person name="Goodwin L."/>
            <person name="Pitluck S."/>
            <person name="Munk A.C."/>
            <person name="Brettin T."/>
            <person name="Detter J.C."/>
            <person name="Han C."/>
            <person name="Tapia R."/>
            <person name="Larimer F."/>
            <person name="Land M."/>
            <person name="Hauser L."/>
            <person name="Kyrpides N."/>
            <person name="Anderson I."/>
            <person name="Wall J.D."/>
            <person name="Arkin A.P."/>
            <person name="Dehal P."/>
            <person name="Chivian D."/>
            <person name="Giles B."/>
            <person name="Hazen T.C."/>
        </authorList>
    </citation>
    <scope>NUCLEOTIDE SEQUENCE [LARGE SCALE GENOMIC DNA]</scope>
    <source>
        <strain evidence="3">ATCC 14822 / DSM 2638 / NCIMB 8403 / VKM B-1763</strain>
    </source>
</reference>
<keyword evidence="1" id="KW-0732">Signal</keyword>
<dbReference type="STRING" id="526222.Desal_2705"/>
<evidence type="ECO:0000313" key="3">
    <source>
        <dbReference type="Proteomes" id="UP000002601"/>
    </source>
</evidence>
<protein>
    <recommendedName>
        <fullName evidence="4">ATP-binding protein</fullName>
    </recommendedName>
</protein>